<accession>W0ETI6</accession>
<keyword evidence="2" id="KW-1185">Reference proteome</keyword>
<dbReference type="AlphaFoldDB" id="W0ETI6"/>
<dbReference type="EMBL" id="CP007035">
    <property type="protein sequence ID" value="AHF14077.1"/>
    <property type="molecule type" value="Genomic_DNA"/>
</dbReference>
<dbReference type="InterPro" id="IPR029058">
    <property type="entry name" value="AB_hydrolase_fold"/>
</dbReference>
<dbReference type="GO" id="GO:0016787">
    <property type="term" value="F:hydrolase activity"/>
    <property type="evidence" value="ECO:0007669"/>
    <property type="project" value="UniProtKB-KW"/>
</dbReference>
<gene>
    <name evidence="1" type="ORF">NIASO_00415</name>
</gene>
<dbReference type="SUPFAM" id="SSF53474">
    <property type="entry name" value="alpha/beta-Hydrolases"/>
    <property type="match status" value="1"/>
</dbReference>
<reference evidence="1 2" key="1">
    <citation type="submission" date="2013-12" db="EMBL/GenBank/DDBJ databases">
        <authorList>
            <consortium name="DOE Joint Genome Institute"/>
            <person name="Eisen J."/>
            <person name="Huntemann M."/>
            <person name="Han J."/>
            <person name="Chen A."/>
            <person name="Kyrpides N."/>
            <person name="Mavromatis K."/>
            <person name="Markowitz V."/>
            <person name="Palaniappan K."/>
            <person name="Ivanova N."/>
            <person name="Schaumberg A."/>
            <person name="Pati A."/>
            <person name="Liolios K."/>
            <person name="Nordberg H.P."/>
            <person name="Cantor M.N."/>
            <person name="Hua S.X."/>
            <person name="Woyke T."/>
        </authorList>
    </citation>
    <scope>NUCLEOTIDE SEQUENCE [LARGE SCALE GENOMIC DNA]</scope>
    <source>
        <strain evidence="2">DSM 19437</strain>
    </source>
</reference>
<keyword evidence="1" id="KW-0378">Hydrolase</keyword>
<dbReference type="HOGENOM" id="CLU_105002_0_0_10"/>
<evidence type="ECO:0000313" key="1">
    <source>
        <dbReference type="EMBL" id="AHF14077.1"/>
    </source>
</evidence>
<dbReference type="STRING" id="929713.NIASO_00415"/>
<protein>
    <submittedName>
        <fullName evidence="1">Alpha/beta hydrolase</fullName>
    </submittedName>
</protein>
<dbReference type="Gene3D" id="3.40.50.1820">
    <property type="entry name" value="alpha/beta hydrolase"/>
    <property type="match status" value="1"/>
</dbReference>
<dbReference type="KEGG" id="nso:NIASO_00415"/>
<dbReference type="Proteomes" id="UP000003586">
    <property type="component" value="Chromosome"/>
</dbReference>
<proteinExistence type="predicted"/>
<name>W0ETI6_9BACT</name>
<evidence type="ECO:0000313" key="2">
    <source>
        <dbReference type="Proteomes" id="UP000003586"/>
    </source>
</evidence>
<organism evidence="1 2">
    <name type="scientific">Niabella soli DSM 19437</name>
    <dbReference type="NCBI Taxonomy" id="929713"/>
    <lineage>
        <taxon>Bacteria</taxon>
        <taxon>Pseudomonadati</taxon>
        <taxon>Bacteroidota</taxon>
        <taxon>Chitinophagia</taxon>
        <taxon>Chitinophagales</taxon>
        <taxon>Chitinophagaceae</taxon>
        <taxon>Niabella</taxon>
    </lineage>
</organism>
<dbReference type="eggNOG" id="COG3208">
    <property type="taxonomic scope" value="Bacteria"/>
</dbReference>
<sequence length="195" mass="22367">MNWLDPLKGESFHSYAMRMADLMVTDTPLTIIGISFGGMVAQEIARFRKVKQIILISSVKSRSEMPLYMRVAGALKLNKLFPVKVVQRSDRIYKIANRRLGAYTPEEQEFANVYRKTANLNYIHWSFDKILNWRNLNGTATAITHIHGSKDQVLPIKYIKADYVIEGGTHMMAWNRAEEISRIINKVTGSDGRYL</sequence>